<feature type="region of interest" description="Disordered" evidence="1">
    <location>
        <begin position="52"/>
        <end position="79"/>
    </location>
</feature>
<proteinExistence type="predicted"/>
<gene>
    <name evidence="2" type="ORF">UFOPK2131_00266</name>
</gene>
<evidence type="ECO:0000313" key="2">
    <source>
        <dbReference type="EMBL" id="CAB4630733.1"/>
    </source>
</evidence>
<protein>
    <submittedName>
        <fullName evidence="2">Unannotated protein</fullName>
    </submittedName>
</protein>
<accession>A0A6J6J2K6</accession>
<sequence>MEWFVILAIVASLAVVLFAPTSYKEKPRKIRKYRASGAVLFGINEIFQPSAANAASVQEEQKESRRAMPSPEDPLNPGR</sequence>
<name>A0A6J6J2K6_9ZZZZ</name>
<organism evidence="2">
    <name type="scientific">freshwater metagenome</name>
    <dbReference type="NCBI Taxonomy" id="449393"/>
    <lineage>
        <taxon>unclassified sequences</taxon>
        <taxon>metagenomes</taxon>
        <taxon>ecological metagenomes</taxon>
    </lineage>
</organism>
<reference evidence="2" key="1">
    <citation type="submission" date="2020-05" db="EMBL/GenBank/DDBJ databases">
        <authorList>
            <person name="Chiriac C."/>
            <person name="Salcher M."/>
            <person name="Ghai R."/>
            <person name="Kavagutti S V."/>
        </authorList>
    </citation>
    <scope>NUCLEOTIDE SEQUENCE</scope>
</reference>
<dbReference type="AlphaFoldDB" id="A0A6J6J2K6"/>
<evidence type="ECO:0000256" key="1">
    <source>
        <dbReference type="SAM" id="MobiDB-lite"/>
    </source>
</evidence>
<dbReference type="EMBL" id="CAEZVT010000011">
    <property type="protein sequence ID" value="CAB4630733.1"/>
    <property type="molecule type" value="Genomic_DNA"/>
</dbReference>